<dbReference type="EMBL" id="FWXB01000007">
    <property type="protein sequence ID" value="SMC12428.1"/>
    <property type="molecule type" value="Genomic_DNA"/>
</dbReference>
<gene>
    <name evidence="1" type="ORF">ROA7745_02253</name>
</gene>
<sequence>MTTPLTALERDLLACVERLVTACETSAAELSGLEARSTGKIETQLAGLADCVTLLIRSQAASMTALKGLLNEEASYNALDDQLQKSLTLAKAAEERLRQS</sequence>
<protein>
    <submittedName>
        <fullName evidence="1">Uncharacterized protein</fullName>
    </submittedName>
</protein>
<evidence type="ECO:0000313" key="2">
    <source>
        <dbReference type="Proteomes" id="UP000193224"/>
    </source>
</evidence>
<keyword evidence="2" id="KW-1185">Reference proteome</keyword>
<name>A0A1X7BS45_9RHOB</name>
<dbReference type="AlphaFoldDB" id="A0A1X7BS45"/>
<proteinExistence type="predicted"/>
<organism evidence="1 2">
    <name type="scientific">Roseovarius aestuarii</name>
    <dbReference type="NCBI Taxonomy" id="475083"/>
    <lineage>
        <taxon>Bacteria</taxon>
        <taxon>Pseudomonadati</taxon>
        <taxon>Pseudomonadota</taxon>
        <taxon>Alphaproteobacteria</taxon>
        <taxon>Rhodobacterales</taxon>
        <taxon>Roseobacteraceae</taxon>
        <taxon>Roseovarius</taxon>
    </lineage>
</organism>
<dbReference type="Proteomes" id="UP000193224">
    <property type="component" value="Unassembled WGS sequence"/>
</dbReference>
<evidence type="ECO:0000313" key="1">
    <source>
        <dbReference type="EMBL" id="SMC12428.1"/>
    </source>
</evidence>
<reference evidence="1 2" key="1">
    <citation type="submission" date="2017-03" db="EMBL/GenBank/DDBJ databases">
        <authorList>
            <person name="Afonso C.L."/>
            <person name="Miller P.J."/>
            <person name="Scott M.A."/>
            <person name="Spackman E."/>
            <person name="Goraichik I."/>
            <person name="Dimitrov K.M."/>
            <person name="Suarez D.L."/>
            <person name="Swayne D.E."/>
        </authorList>
    </citation>
    <scope>NUCLEOTIDE SEQUENCE [LARGE SCALE GENOMIC DNA]</scope>
    <source>
        <strain evidence="1 2">CECT 7745</strain>
    </source>
</reference>
<accession>A0A1X7BS45</accession>